<accession>A0A1H5ZME6</accession>
<gene>
    <name evidence="1" type="ORF">SAMN05444920_102739</name>
</gene>
<reference evidence="1 2" key="1">
    <citation type="submission" date="2016-10" db="EMBL/GenBank/DDBJ databases">
        <authorList>
            <person name="de Groot N.N."/>
        </authorList>
    </citation>
    <scope>NUCLEOTIDE SEQUENCE [LARGE SCALE GENOMIC DNA]</scope>
    <source>
        <strain evidence="1 2">CGMCC 4.7037</strain>
    </source>
</reference>
<protein>
    <submittedName>
        <fullName evidence="1">Uncharacterized protein</fullName>
    </submittedName>
</protein>
<dbReference type="EMBL" id="FNVT01000002">
    <property type="protein sequence ID" value="SEG36837.1"/>
    <property type="molecule type" value="Genomic_DNA"/>
</dbReference>
<dbReference type="SUPFAM" id="SSF110296">
    <property type="entry name" value="Oligoxyloglucan reducing end-specific cellobiohydrolase"/>
    <property type="match status" value="1"/>
</dbReference>
<dbReference type="RefSeq" id="WP_103955381.1">
    <property type="nucleotide sequence ID" value="NZ_FNVT01000002.1"/>
</dbReference>
<organism evidence="1 2">
    <name type="scientific">Nonomuraea solani</name>
    <dbReference type="NCBI Taxonomy" id="1144553"/>
    <lineage>
        <taxon>Bacteria</taxon>
        <taxon>Bacillati</taxon>
        <taxon>Actinomycetota</taxon>
        <taxon>Actinomycetes</taxon>
        <taxon>Streptosporangiales</taxon>
        <taxon>Streptosporangiaceae</taxon>
        <taxon>Nonomuraea</taxon>
    </lineage>
</organism>
<dbReference type="AlphaFoldDB" id="A0A1H5ZME6"/>
<sequence>MLRAGLPAGSGEYTLTASLKRQVPHSTLTTATESVWTFRSGTTPEERPLPLMAVRYAPEGLDDFNRAKPGGTTRVPLWVERNPGSDKAGVRSVRLEMSTDDGAHWQRVPVVRAGSGWTSVLPNPGTAGFVSLRAKVTDTRGAGVTQTITRAYAVG</sequence>
<evidence type="ECO:0000313" key="1">
    <source>
        <dbReference type="EMBL" id="SEG36837.1"/>
    </source>
</evidence>
<dbReference type="Proteomes" id="UP000236732">
    <property type="component" value="Unassembled WGS sequence"/>
</dbReference>
<proteinExistence type="predicted"/>
<name>A0A1H5ZME6_9ACTN</name>
<dbReference type="OrthoDB" id="614750at2"/>
<evidence type="ECO:0000313" key="2">
    <source>
        <dbReference type="Proteomes" id="UP000236732"/>
    </source>
</evidence>
<keyword evidence="2" id="KW-1185">Reference proteome</keyword>